<name>A0AB34H610_ESCRO</name>
<dbReference type="FunFam" id="2.60.40.10:FF:001187">
    <property type="entry name" value="immunoglobulin superfamily member 10"/>
    <property type="match status" value="1"/>
</dbReference>
<dbReference type="Proteomes" id="UP001159641">
    <property type="component" value="Unassembled WGS sequence"/>
</dbReference>
<dbReference type="InterPro" id="IPR036179">
    <property type="entry name" value="Ig-like_dom_sf"/>
</dbReference>
<proteinExistence type="predicted"/>
<dbReference type="PROSITE" id="PS50835">
    <property type="entry name" value="IG_LIKE"/>
    <property type="match status" value="5"/>
</dbReference>
<evidence type="ECO:0000256" key="5">
    <source>
        <dbReference type="SAM" id="MobiDB-lite"/>
    </source>
</evidence>
<dbReference type="AlphaFoldDB" id="A0AB34H610"/>
<reference evidence="7 8" key="1">
    <citation type="submission" date="2022-11" db="EMBL/GenBank/DDBJ databases">
        <title>Whole genome sequence of Eschrichtius robustus ER-17-0199.</title>
        <authorList>
            <person name="Bruniche-Olsen A."/>
            <person name="Black A.N."/>
            <person name="Fields C.J."/>
            <person name="Walden K."/>
            <person name="Dewoody J.A."/>
        </authorList>
    </citation>
    <scope>NUCLEOTIDE SEQUENCE [LARGE SCALE GENOMIC DNA]</scope>
    <source>
        <strain evidence="7">ER-17-0199</strain>
        <tissue evidence="7">Blubber</tissue>
    </source>
</reference>
<dbReference type="Gene3D" id="2.60.40.10">
    <property type="entry name" value="Immunoglobulins"/>
    <property type="match status" value="5"/>
</dbReference>
<dbReference type="GO" id="GO:0043005">
    <property type="term" value="C:neuron projection"/>
    <property type="evidence" value="ECO:0007669"/>
    <property type="project" value="TreeGrafter"/>
</dbReference>
<dbReference type="InterPro" id="IPR013783">
    <property type="entry name" value="Ig-like_fold"/>
</dbReference>
<feature type="domain" description="Ig-like" evidence="6">
    <location>
        <begin position="203"/>
        <end position="309"/>
    </location>
</feature>
<dbReference type="InterPro" id="IPR013098">
    <property type="entry name" value="Ig_I-set"/>
</dbReference>
<dbReference type="PANTHER" id="PTHR12231">
    <property type="entry name" value="CTX-RELATED TYPE I TRANSMEMBRANE PROTEIN"/>
    <property type="match status" value="1"/>
</dbReference>
<dbReference type="InterPro" id="IPR013106">
    <property type="entry name" value="Ig_V-set"/>
</dbReference>
<dbReference type="InterPro" id="IPR007110">
    <property type="entry name" value="Ig-like_dom"/>
</dbReference>
<feature type="region of interest" description="Disordered" evidence="5">
    <location>
        <begin position="563"/>
        <end position="582"/>
    </location>
</feature>
<evidence type="ECO:0000256" key="3">
    <source>
        <dbReference type="ARBA" id="ARBA00023157"/>
    </source>
</evidence>
<evidence type="ECO:0000256" key="4">
    <source>
        <dbReference type="ARBA" id="ARBA00023319"/>
    </source>
</evidence>
<dbReference type="FunFam" id="2.60.40.10:FF:001065">
    <property type="entry name" value="Immunoglobulin superfamily member 10"/>
    <property type="match status" value="1"/>
</dbReference>
<evidence type="ECO:0000259" key="6">
    <source>
        <dbReference type="PROSITE" id="PS50835"/>
    </source>
</evidence>
<dbReference type="SMART" id="SM00409">
    <property type="entry name" value="IG"/>
    <property type="match status" value="5"/>
</dbReference>
<dbReference type="InterPro" id="IPR003598">
    <property type="entry name" value="Ig_sub2"/>
</dbReference>
<dbReference type="SMART" id="SM00406">
    <property type="entry name" value="IGv"/>
    <property type="match status" value="4"/>
</dbReference>
<feature type="compositionally biased region" description="Polar residues" evidence="5">
    <location>
        <begin position="572"/>
        <end position="582"/>
    </location>
</feature>
<organism evidence="7 8">
    <name type="scientific">Eschrichtius robustus</name>
    <name type="common">California gray whale</name>
    <name type="synonym">Eschrichtius gibbosus</name>
    <dbReference type="NCBI Taxonomy" id="9764"/>
    <lineage>
        <taxon>Eukaryota</taxon>
        <taxon>Metazoa</taxon>
        <taxon>Chordata</taxon>
        <taxon>Craniata</taxon>
        <taxon>Vertebrata</taxon>
        <taxon>Euteleostomi</taxon>
        <taxon>Mammalia</taxon>
        <taxon>Eutheria</taxon>
        <taxon>Laurasiatheria</taxon>
        <taxon>Artiodactyla</taxon>
        <taxon>Whippomorpha</taxon>
        <taxon>Cetacea</taxon>
        <taxon>Mysticeti</taxon>
        <taxon>Eschrichtiidae</taxon>
        <taxon>Eschrichtius</taxon>
    </lineage>
</organism>
<evidence type="ECO:0000256" key="2">
    <source>
        <dbReference type="ARBA" id="ARBA00022737"/>
    </source>
</evidence>
<keyword evidence="4" id="KW-0393">Immunoglobulin domain</keyword>
<dbReference type="InterPro" id="IPR051170">
    <property type="entry name" value="Neural/epithelial_adhesion"/>
</dbReference>
<keyword evidence="2" id="KW-0677">Repeat</keyword>
<comment type="caution">
    <text evidence="7">The sequence shown here is derived from an EMBL/GenBank/DDBJ whole genome shotgun (WGS) entry which is preliminary data.</text>
</comment>
<feature type="domain" description="Ig-like" evidence="6">
    <location>
        <begin position="912"/>
        <end position="959"/>
    </location>
</feature>
<dbReference type="FunFam" id="2.60.40.10:FF:001046">
    <property type="entry name" value="Immunoglobulin superfamily member 10"/>
    <property type="match status" value="1"/>
</dbReference>
<evidence type="ECO:0000256" key="1">
    <source>
        <dbReference type="ARBA" id="ARBA00022729"/>
    </source>
</evidence>
<sequence length="959" mass="106022">MNPRTSKGRPLVMVPAAAFLCAKPTIDPSLKLKSLTILEDSVSVSISPQDFMAPFGSLTLNMTDQSGNEANMICSIQKPSTTSSTVFTAENDYIMLNASFSTFLVCNIDYSHIQPVWKVLALYSDSPLILERSHLLTETPQLCYKYKQVVLKPEDIFTNIEADLRADPSWLMQDQISLQLNRTATTLSTLQIQYSSDAQVTLPRAEMKPEKHNWTMISRDNNTKQERTVLVGGTIDLDCPSQGDPPPQLEWLLADGSKVRAPYVSEDGRVLIDKSGKLELQMADSFDTGIYHCISTNYDDADILTYRITVVEPYIEAYQENGARHIVSIGETLDLPCHSTGIPDASVSWVLPGNTVLHQSSRDKQILNNGTLRILQATQKDQGHYRCVAANPSGIDFLINKVSVKIKGQQPVEHNVETDGSGFDEPNSIAQLKDPPAAQLPTSAPVRAEAGKQVSITSKNPKHGVLIAQRSGDANNRRFREHRRQFPPSAQRIDPQHWAALLEKAKKNIMPEKRENTTTKPPPLVTQLLETPGVEVDSSGMLLPKEEFMVLATKVPSVLARTVTADSRKSSDSPVTSISAGTQVSPIVSPQILLPEKPRDFKPSTTIKTKAMSKNMNATTSSKMQGTTNRNLSTIFPLLPEASQFQDADDTERKREHLQRLDSSKRKQNSRFQVLPNGTLSIQRVDIQDRGQYLCSASNAFGTDRLHVTLSVVSYPPRMLERHTKEITAHSGSTVELKCRAEGRPSPTISWILANQTVVSESSEGNRQALVTSDGTLVIHNLSIYDRGFYKCVASNPVGQDALLVKIQVIAAPPVILEQKRQVIAGTWGESLKLPCTAKGTPQPGVHWVLSDGTEVKPLQLINSKFLFSNGTLFIRNIASSDRGTYECIATSSTGSERRVVILTVEERETIPRIEFASQKWTEVNLGDKLLLNCSAIGEPKPKITWRLPSKAVVNQWHR</sequence>
<feature type="domain" description="Ig-like" evidence="6">
    <location>
        <begin position="313"/>
        <end position="403"/>
    </location>
</feature>
<dbReference type="PANTHER" id="PTHR12231:SF261">
    <property type="entry name" value="IG-LIKE DOMAIN-CONTAINING PROTEIN"/>
    <property type="match status" value="1"/>
</dbReference>
<protein>
    <recommendedName>
        <fullName evidence="6">Ig-like domain-containing protein</fullName>
    </recommendedName>
</protein>
<dbReference type="EMBL" id="JAIQCJ010001998">
    <property type="protein sequence ID" value="KAJ8786139.1"/>
    <property type="molecule type" value="Genomic_DNA"/>
</dbReference>
<accession>A0AB34H610</accession>
<feature type="domain" description="Ig-like" evidence="6">
    <location>
        <begin position="813"/>
        <end position="904"/>
    </location>
</feature>
<keyword evidence="1" id="KW-0732">Signal</keyword>
<dbReference type="FunFam" id="2.60.40.10:FF:001323">
    <property type="entry name" value="immunoglobulin superfamily member 10"/>
    <property type="match status" value="1"/>
</dbReference>
<feature type="domain" description="Ig-like" evidence="6">
    <location>
        <begin position="717"/>
        <end position="810"/>
    </location>
</feature>
<evidence type="ECO:0000313" key="7">
    <source>
        <dbReference type="EMBL" id="KAJ8786139.1"/>
    </source>
</evidence>
<dbReference type="InterPro" id="IPR003599">
    <property type="entry name" value="Ig_sub"/>
</dbReference>
<dbReference type="SUPFAM" id="SSF48726">
    <property type="entry name" value="Immunoglobulin"/>
    <property type="match status" value="6"/>
</dbReference>
<dbReference type="Pfam" id="PF13927">
    <property type="entry name" value="Ig_3"/>
    <property type="match status" value="2"/>
</dbReference>
<keyword evidence="3" id="KW-1015">Disulfide bond</keyword>
<dbReference type="SMART" id="SM00408">
    <property type="entry name" value="IGc2"/>
    <property type="match status" value="5"/>
</dbReference>
<dbReference type="Pfam" id="PF07679">
    <property type="entry name" value="I-set"/>
    <property type="match status" value="3"/>
</dbReference>
<gene>
    <name evidence="7" type="ORF">J1605_006573</name>
</gene>
<keyword evidence="8" id="KW-1185">Reference proteome</keyword>
<evidence type="ECO:0000313" key="8">
    <source>
        <dbReference type="Proteomes" id="UP001159641"/>
    </source>
</evidence>